<dbReference type="PROSITE" id="PS00058">
    <property type="entry name" value="DNA_MISMATCH_REPAIR_1"/>
    <property type="match status" value="1"/>
</dbReference>
<dbReference type="PANTHER" id="PTHR10073:SF12">
    <property type="entry name" value="DNA MISMATCH REPAIR PROTEIN MLH1"/>
    <property type="match status" value="1"/>
</dbReference>
<dbReference type="GO" id="GO:0032300">
    <property type="term" value="C:mismatch repair complex"/>
    <property type="evidence" value="ECO:0007669"/>
    <property type="project" value="InterPro"/>
</dbReference>
<dbReference type="SMART" id="SM00853">
    <property type="entry name" value="MutL_C"/>
    <property type="match status" value="1"/>
</dbReference>
<feature type="compositionally biased region" description="Low complexity" evidence="6">
    <location>
        <begin position="377"/>
        <end position="386"/>
    </location>
</feature>
<name>A0A3E4N4D1_9BACT</name>
<dbReference type="SUPFAM" id="SSF55874">
    <property type="entry name" value="ATPase domain of HSP90 chaperone/DNA topoisomerase II/histidine kinase"/>
    <property type="match status" value="1"/>
</dbReference>
<dbReference type="Pfam" id="PF08676">
    <property type="entry name" value="MutL_C"/>
    <property type="match status" value="1"/>
</dbReference>
<comment type="caution">
    <text evidence="9">The sequence shown here is derived from an EMBL/GenBank/DDBJ whole genome shotgun (WGS) entry which is preliminary data.</text>
</comment>
<keyword evidence="9" id="KW-0540">Nuclease</keyword>
<feature type="compositionally biased region" description="Basic and acidic residues" evidence="6">
    <location>
        <begin position="389"/>
        <end position="402"/>
    </location>
</feature>
<keyword evidence="4 5" id="KW-0234">DNA repair</keyword>
<dbReference type="InterPro" id="IPR014790">
    <property type="entry name" value="MutL_C"/>
</dbReference>
<dbReference type="GO" id="GO:0006298">
    <property type="term" value="P:mismatch repair"/>
    <property type="evidence" value="ECO:0007669"/>
    <property type="project" value="UniProtKB-UniRule"/>
</dbReference>
<comment type="function">
    <text evidence="5">This protein is involved in the repair of mismatches in DNA. It is required for dam-dependent methyl-directed DNA mismatch repair. May act as a 'molecular matchmaker', a protein that promotes the formation of a stable complex between two or more DNA-binding proteins in an ATP-dependent manner without itself being part of a final effector complex.</text>
</comment>
<evidence type="ECO:0000256" key="5">
    <source>
        <dbReference type="HAMAP-Rule" id="MF_00149"/>
    </source>
</evidence>
<dbReference type="Gene3D" id="3.30.1540.20">
    <property type="entry name" value="MutL, C-terminal domain, dimerisation subdomain"/>
    <property type="match status" value="1"/>
</dbReference>
<organism evidence="9 11">
    <name type="scientific">Phocaeicola plebeius</name>
    <dbReference type="NCBI Taxonomy" id="310297"/>
    <lineage>
        <taxon>Bacteria</taxon>
        <taxon>Pseudomonadati</taxon>
        <taxon>Bacteroidota</taxon>
        <taxon>Bacteroidia</taxon>
        <taxon>Bacteroidales</taxon>
        <taxon>Bacteroidaceae</taxon>
        <taxon>Phocaeicola</taxon>
    </lineage>
</organism>
<gene>
    <name evidence="5 9" type="primary">mutL</name>
    <name evidence="10" type="ORF">DWZ34_04910</name>
    <name evidence="9" type="ORF">DXD04_04955</name>
</gene>
<dbReference type="GO" id="GO:0016887">
    <property type="term" value="F:ATP hydrolysis activity"/>
    <property type="evidence" value="ECO:0007669"/>
    <property type="project" value="InterPro"/>
</dbReference>
<dbReference type="GO" id="GO:0004519">
    <property type="term" value="F:endonuclease activity"/>
    <property type="evidence" value="ECO:0007669"/>
    <property type="project" value="UniProtKB-KW"/>
</dbReference>
<dbReference type="Gene3D" id="3.30.1370.100">
    <property type="entry name" value="MutL, C-terminal domain, regulatory subdomain"/>
    <property type="match status" value="1"/>
</dbReference>
<dbReference type="EMBL" id="QRQK01000007">
    <property type="protein sequence ID" value="RHM98922.1"/>
    <property type="molecule type" value="Genomic_DNA"/>
</dbReference>
<dbReference type="NCBIfam" id="TIGR00585">
    <property type="entry name" value="mutl"/>
    <property type="match status" value="1"/>
</dbReference>
<evidence type="ECO:0000256" key="3">
    <source>
        <dbReference type="ARBA" id="ARBA00022763"/>
    </source>
</evidence>
<dbReference type="InterPro" id="IPR014762">
    <property type="entry name" value="DNA_mismatch_repair_CS"/>
</dbReference>
<evidence type="ECO:0000259" key="8">
    <source>
        <dbReference type="SMART" id="SM01340"/>
    </source>
</evidence>
<feature type="region of interest" description="Disordered" evidence="6">
    <location>
        <begin position="470"/>
        <end position="500"/>
    </location>
</feature>
<evidence type="ECO:0000256" key="6">
    <source>
        <dbReference type="SAM" id="MobiDB-lite"/>
    </source>
</evidence>
<evidence type="ECO:0000313" key="11">
    <source>
        <dbReference type="Proteomes" id="UP000260862"/>
    </source>
</evidence>
<keyword evidence="3 5" id="KW-0227">DNA damage</keyword>
<keyword evidence="9" id="KW-0378">Hydrolase</keyword>
<dbReference type="Proteomes" id="UP000285109">
    <property type="component" value="Unassembled WGS sequence"/>
</dbReference>
<dbReference type="AlphaFoldDB" id="A0A3E4N4D1"/>
<evidence type="ECO:0000256" key="2">
    <source>
        <dbReference type="ARBA" id="ARBA00021975"/>
    </source>
</evidence>
<dbReference type="CDD" id="cd16926">
    <property type="entry name" value="HATPase_MutL-MLH-PMS-like"/>
    <property type="match status" value="1"/>
</dbReference>
<dbReference type="InterPro" id="IPR013507">
    <property type="entry name" value="DNA_mismatch_S5_2-like"/>
</dbReference>
<proteinExistence type="inferred from homology"/>
<dbReference type="RefSeq" id="WP_117671391.1">
    <property type="nucleotide sequence ID" value="NZ_CABOGR010000007.1"/>
</dbReference>
<dbReference type="CDD" id="cd00782">
    <property type="entry name" value="MutL_Trans"/>
    <property type="match status" value="1"/>
</dbReference>
<dbReference type="EMBL" id="QSQT01000007">
    <property type="protein sequence ID" value="RGK56976.1"/>
    <property type="molecule type" value="Genomic_DNA"/>
</dbReference>
<dbReference type="Proteomes" id="UP000260862">
    <property type="component" value="Unassembled WGS sequence"/>
</dbReference>
<accession>A0A3E4N4D1</accession>
<dbReference type="PANTHER" id="PTHR10073">
    <property type="entry name" value="DNA MISMATCH REPAIR PROTEIN MLH, PMS, MUTL"/>
    <property type="match status" value="1"/>
</dbReference>
<evidence type="ECO:0000313" key="10">
    <source>
        <dbReference type="EMBL" id="RHM98922.1"/>
    </source>
</evidence>
<evidence type="ECO:0000313" key="9">
    <source>
        <dbReference type="EMBL" id="RGK56976.1"/>
    </source>
</evidence>
<dbReference type="GO" id="GO:0005524">
    <property type="term" value="F:ATP binding"/>
    <property type="evidence" value="ECO:0007669"/>
    <property type="project" value="InterPro"/>
</dbReference>
<feature type="region of interest" description="Disordered" evidence="6">
    <location>
        <begin position="377"/>
        <end position="424"/>
    </location>
</feature>
<evidence type="ECO:0000259" key="7">
    <source>
        <dbReference type="SMART" id="SM00853"/>
    </source>
</evidence>
<dbReference type="GO" id="GO:0030983">
    <property type="term" value="F:mismatched DNA binding"/>
    <property type="evidence" value="ECO:0007669"/>
    <property type="project" value="InterPro"/>
</dbReference>
<dbReference type="InterPro" id="IPR002099">
    <property type="entry name" value="MutL/Mlh/PMS"/>
</dbReference>
<dbReference type="HAMAP" id="MF_00149">
    <property type="entry name" value="DNA_mis_repair"/>
    <property type="match status" value="1"/>
</dbReference>
<keyword evidence="9" id="KW-0255">Endonuclease</keyword>
<dbReference type="InterPro" id="IPR042121">
    <property type="entry name" value="MutL_C_regsub"/>
</dbReference>
<evidence type="ECO:0000256" key="1">
    <source>
        <dbReference type="ARBA" id="ARBA00006082"/>
    </source>
</evidence>
<evidence type="ECO:0000313" key="12">
    <source>
        <dbReference type="Proteomes" id="UP000285109"/>
    </source>
</evidence>
<dbReference type="InterPro" id="IPR036890">
    <property type="entry name" value="HATPase_C_sf"/>
</dbReference>
<dbReference type="FunFam" id="3.30.565.10:FF:000003">
    <property type="entry name" value="DNA mismatch repair endonuclease MutL"/>
    <property type="match status" value="1"/>
</dbReference>
<feature type="compositionally biased region" description="Polar residues" evidence="6">
    <location>
        <begin position="473"/>
        <end position="489"/>
    </location>
</feature>
<keyword evidence="11" id="KW-1185">Reference proteome</keyword>
<comment type="similarity">
    <text evidence="1 5">Belongs to the DNA mismatch repair MutL/HexB family.</text>
</comment>
<protein>
    <recommendedName>
        <fullName evidence="2 5">DNA mismatch repair protein MutL</fullName>
    </recommendedName>
</protein>
<reference evidence="11 12" key="1">
    <citation type="submission" date="2018-08" db="EMBL/GenBank/DDBJ databases">
        <title>A genome reference for cultivated species of the human gut microbiota.</title>
        <authorList>
            <person name="Zou Y."/>
            <person name="Xue W."/>
            <person name="Luo G."/>
        </authorList>
    </citation>
    <scope>NUCLEOTIDE SEQUENCE [LARGE SCALE GENOMIC DNA]</scope>
    <source>
        <strain evidence="10 12">AF31-28B-AC</strain>
        <strain evidence="9 11">TF10-3AC</strain>
    </source>
</reference>
<dbReference type="Gene3D" id="3.30.565.10">
    <property type="entry name" value="Histidine kinase-like ATPase, C-terminal domain"/>
    <property type="match status" value="1"/>
</dbReference>
<dbReference type="InterPro" id="IPR037198">
    <property type="entry name" value="MutL_C_sf"/>
</dbReference>
<feature type="domain" description="MutL C-terminal dimerisation" evidence="7">
    <location>
        <begin position="502"/>
        <end position="644"/>
    </location>
</feature>
<dbReference type="Pfam" id="PF13589">
    <property type="entry name" value="HATPase_c_3"/>
    <property type="match status" value="1"/>
</dbReference>
<dbReference type="InterPro" id="IPR020568">
    <property type="entry name" value="Ribosomal_Su5_D2-typ_SF"/>
</dbReference>
<dbReference type="InterPro" id="IPR042120">
    <property type="entry name" value="MutL_C_dimsub"/>
</dbReference>
<dbReference type="SUPFAM" id="SSF54211">
    <property type="entry name" value="Ribosomal protein S5 domain 2-like"/>
    <property type="match status" value="1"/>
</dbReference>
<dbReference type="SMART" id="SM01340">
    <property type="entry name" value="DNA_mis_repair"/>
    <property type="match status" value="1"/>
</dbReference>
<dbReference type="GO" id="GO:0140664">
    <property type="term" value="F:ATP-dependent DNA damage sensor activity"/>
    <property type="evidence" value="ECO:0007669"/>
    <property type="project" value="InterPro"/>
</dbReference>
<dbReference type="SUPFAM" id="SSF118116">
    <property type="entry name" value="DNA mismatch repair protein MutL"/>
    <property type="match status" value="1"/>
</dbReference>
<dbReference type="InterPro" id="IPR020667">
    <property type="entry name" value="DNA_mismatch_repair_MutL"/>
</dbReference>
<evidence type="ECO:0000256" key="4">
    <source>
        <dbReference type="ARBA" id="ARBA00023204"/>
    </source>
</evidence>
<feature type="domain" description="DNA mismatch repair protein S5" evidence="8">
    <location>
        <begin position="211"/>
        <end position="329"/>
    </location>
</feature>
<sequence>MTSGDVIRLLPDSVANQIAAGEVIQRPASVIKELVENAVDAGAKNIEVLVTDAGKTCIRVIDDGRGMSETDARMAFERHATSKIREAADLFALHTMGFRGEALASIAAVAQVELKTCSSDDGLGTFIQISGSQVEKQEAVACQRGSDFSVKNLFFNVPARRKFLKSNQTELSNIVAEFERIALVNPDISFVLSHNGTEMLNLPAIPLRQRIMGVFGKKLNQELLSLDIDTTMVKIHGYIGRPESARKKGARQFFFVNGRYMRHPYFHKAVSSAYDNLIPVGEQVSYFIYFEVEPSDIDVNIHPTKTEIKFENEQAVWQILSAAVKETLGRFNAVPSIDFDTEGMPDIPAFENSPYTVAPPQTSFDPSYNPFNTAAVPPSAYSSASATNKETERESFGQDVREWSAPAGTSVRSSMNKGGMPDFGRSGNYTPSFGSHKNRVEWEPLFEGLERTSSDSDIQPEEEVRPFFPESTEWGQASQEDAVTPSFSSEEGEKQSQENSMHHYQYKGSYILTSVKSGLMIINQQRAHIRILFDRYMAQIENRKNASQRMLFPDMVHFSPSEIPVLEEFMDDLNALGFDLSSLGGGTYSINGIPAGIEGLNPEKLVTDMVQTAIEKGCKVKEEVQSMLALSLAKAAAIVPGQVLTDEEMNRLVDDLFAVSTPNYTPDGKTVLAVLKEDDLEKMFK</sequence>
<dbReference type="InterPro" id="IPR038973">
    <property type="entry name" value="MutL/Mlh/Pms-like"/>
</dbReference>
<dbReference type="Gene3D" id="3.30.230.10">
    <property type="match status" value="1"/>
</dbReference>
<dbReference type="Pfam" id="PF01119">
    <property type="entry name" value="DNA_mis_repair"/>
    <property type="match status" value="1"/>
</dbReference>
<dbReference type="InterPro" id="IPR014721">
    <property type="entry name" value="Ribsml_uS5_D2-typ_fold_subgr"/>
</dbReference>